<proteinExistence type="predicted"/>
<dbReference type="GO" id="GO:0005615">
    <property type="term" value="C:extracellular space"/>
    <property type="evidence" value="ECO:0007669"/>
    <property type="project" value="TreeGrafter"/>
</dbReference>
<dbReference type="PANTHER" id="PTHR45616">
    <property type="entry name" value="GATA-TYPE DOMAIN-CONTAINING PROTEIN"/>
    <property type="match status" value="1"/>
</dbReference>
<evidence type="ECO:0000256" key="1">
    <source>
        <dbReference type="SAM" id="MobiDB-lite"/>
    </source>
</evidence>
<accession>A0A8C9DEL1</accession>
<protein>
    <recommendedName>
        <fullName evidence="2">Keratin type II head domain-containing protein</fullName>
    </recommendedName>
</protein>
<reference evidence="3" key="1">
    <citation type="submission" date="2025-08" db="UniProtKB">
        <authorList>
            <consortium name="Ensembl"/>
        </authorList>
    </citation>
    <scope>IDENTIFICATION</scope>
</reference>
<dbReference type="AlphaFoldDB" id="A0A8C9DEL1"/>
<dbReference type="InterPro" id="IPR032444">
    <property type="entry name" value="Keratin_2_head"/>
</dbReference>
<feature type="compositionally biased region" description="Low complexity" evidence="1">
    <location>
        <begin position="227"/>
        <end position="236"/>
    </location>
</feature>
<feature type="region of interest" description="Disordered" evidence="1">
    <location>
        <begin position="1"/>
        <end position="44"/>
    </location>
</feature>
<dbReference type="PANTHER" id="PTHR45616:SF45">
    <property type="entry name" value="IF ROD DOMAIN-CONTAINING PROTEIN"/>
    <property type="match status" value="1"/>
</dbReference>
<dbReference type="Pfam" id="PF16208">
    <property type="entry name" value="Keratin_2_head"/>
    <property type="match status" value="1"/>
</dbReference>
<feature type="region of interest" description="Disordered" evidence="1">
    <location>
        <begin position="221"/>
        <end position="253"/>
    </location>
</feature>
<evidence type="ECO:0000259" key="2">
    <source>
        <dbReference type="Pfam" id="PF16208"/>
    </source>
</evidence>
<feature type="domain" description="Keratin type II head" evidence="2">
    <location>
        <begin position="15"/>
        <end position="156"/>
    </location>
</feature>
<dbReference type="Proteomes" id="UP000694414">
    <property type="component" value="Unplaced"/>
</dbReference>
<feature type="compositionally biased region" description="Polar residues" evidence="1">
    <location>
        <begin position="1"/>
        <end position="38"/>
    </location>
</feature>
<dbReference type="GO" id="GO:0031424">
    <property type="term" value="P:keratinization"/>
    <property type="evidence" value="ECO:0007669"/>
    <property type="project" value="TreeGrafter"/>
</dbReference>
<dbReference type="GO" id="GO:0045095">
    <property type="term" value="C:keratin filament"/>
    <property type="evidence" value="ECO:0007669"/>
    <property type="project" value="TreeGrafter"/>
</dbReference>
<dbReference type="GeneTree" id="ENSGT00940000162629"/>
<reference evidence="3" key="2">
    <citation type="submission" date="2025-09" db="UniProtKB">
        <authorList>
            <consortium name="Ensembl"/>
        </authorList>
    </citation>
    <scope>IDENTIFICATION</scope>
</reference>
<evidence type="ECO:0000313" key="3">
    <source>
        <dbReference type="Ensembl" id="ENSPSMP00000003906.1"/>
    </source>
</evidence>
<keyword evidence="4" id="KW-1185">Reference proteome</keyword>
<name>A0A8C9DEL1_PROSS</name>
<dbReference type="Ensembl" id="ENSPSMT00000004741.1">
    <property type="protein sequence ID" value="ENSPSMP00000003906.1"/>
    <property type="gene ID" value="ENSPSMG00000003148.1"/>
</dbReference>
<organism evidence="3 4">
    <name type="scientific">Prolemur simus</name>
    <name type="common">Greater bamboo lemur</name>
    <name type="synonym">Hapalemur simus</name>
    <dbReference type="NCBI Taxonomy" id="1328070"/>
    <lineage>
        <taxon>Eukaryota</taxon>
        <taxon>Metazoa</taxon>
        <taxon>Chordata</taxon>
        <taxon>Craniata</taxon>
        <taxon>Vertebrata</taxon>
        <taxon>Euteleostomi</taxon>
        <taxon>Mammalia</taxon>
        <taxon>Eutheria</taxon>
        <taxon>Euarchontoglires</taxon>
        <taxon>Primates</taxon>
        <taxon>Strepsirrhini</taxon>
        <taxon>Lemuriformes</taxon>
        <taxon>Lemuridae</taxon>
        <taxon>Prolemur</taxon>
    </lineage>
</organism>
<dbReference type="GO" id="GO:0030280">
    <property type="term" value="F:structural constituent of skin epidermis"/>
    <property type="evidence" value="ECO:0007669"/>
    <property type="project" value="TreeGrafter"/>
</dbReference>
<dbReference type="GO" id="GO:0045109">
    <property type="term" value="P:intermediate filament organization"/>
    <property type="evidence" value="ECO:0007669"/>
    <property type="project" value="TreeGrafter"/>
</dbReference>
<sequence length="324" mass="32002">MSQKSSRASQATQGSSGRSAIVVSGQSRSGSTKSQSAPRSGGGSASLACAMMGGTFGSRSLYSLGGSKKISLSVAGGATQAGGATWGCLGAFGGSLGFGGGSFSVGGRPGSFGGAPGGVRGLGASGSFPLGIQEVTINQSLLQPLNVGIDPQIGEVKTQEKEQIKTLNNKFASFIDKVSARVTTSPPWLITGAVPGAAEQGAGDQVVPPAAADGHLQFLHRLPAGPPGQAADRAGPAGRGAGHHAGAHGGVQKEVSDGTGIPAIMLQVGLVGFPIGESTHVLKASVCWPQGGLLRGLLMKGGSSLLIFCVGAKENEAYLSEVGI</sequence>
<evidence type="ECO:0000313" key="4">
    <source>
        <dbReference type="Proteomes" id="UP000694414"/>
    </source>
</evidence>